<protein>
    <submittedName>
        <fullName evidence="5">Uncharacterized protein</fullName>
    </submittedName>
</protein>
<keyword evidence="6" id="KW-1185">Reference proteome</keyword>
<dbReference type="Pfam" id="PF22369">
    <property type="entry name" value="GLMA_2nd"/>
    <property type="match status" value="1"/>
</dbReference>
<dbReference type="InterPro" id="IPR017853">
    <property type="entry name" value="GH"/>
</dbReference>
<dbReference type="AlphaFoldDB" id="A0A3M2JGH9"/>
<dbReference type="EMBL" id="RFFI01000021">
    <property type="protein sequence ID" value="RMI13137.1"/>
    <property type="molecule type" value="Genomic_DNA"/>
</dbReference>
<comment type="similarity">
    <text evidence="1 2">Belongs to the glycosyl hydrolase 35 family.</text>
</comment>
<accession>A0A3M2JGH9</accession>
<proteinExistence type="inferred from homology"/>
<dbReference type="Pfam" id="PF01301">
    <property type="entry name" value="Glyco_hydro_35"/>
    <property type="match status" value="1"/>
</dbReference>
<evidence type="ECO:0000259" key="4">
    <source>
        <dbReference type="Pfam" id="PF22369"/>
    </source>
</evidence>
<evidence type="ECO:0000256" key="1">
    <source>
        <dbReference type="ARBA" id="ARBA00009809"/>
    </source>
</evidence>
<dbReference type="GO" id="GO:0005975">
    <property type="term" value="P:carbohydrate metabolic process"/>
    <property type="evidence" value="ECO:0007669"/>
    <property type="project" value="InterPro"/>
</dbReference>
<evidence type="ECO:0000313" key="5">
    <source>
        <dbReference type="EMBL" id="RMI13137.1"/>
    </source>
</evidence>
<evidence type="ECO:0000313" key="6">
    <source>
        <dbReference type="Proteomes" id="UP000269289"/>
    </source>
</evidence>
<dbReference type="InterPro" id="IPR031330">
    <property type="entry name" value="Gly_Hdrlase_35_cat"/>
</dbReference>
<gene>
    <name evidence="5" type="ORF">EBM89_05635</name>
</gene>
<comment type="caution">
    <text evidence="5">The sequence shown here is derived from an EMBL/GenBank/DDBJ whole genome shotgun (WGS) entry which is preliminary data.</text>
</comment>
<reference evidence="5 6" key="1">
    <citation type="submission" date="2018-10" db="EMBL/GenBank/DDBJ databases">
        <title>Isolation, diversity and antifungal activity of actinobacteria from wheat.</title>
        <authorList>
            <person name="Han C."/>
        </authorList>
    </citation>
    <scope>NUCLEOTIDE SEQUENCE [LARGE SCALE GENOMIC DNA]</scope>
    <source>
        <strain evidence="5 6">NEAU-YY56</strain>
    </source>
</reference>
<evidence type="ECO:0000259" key="3">
    <source>
        <dbReference type="Pfam" id="PF01301"/>
    </source>
</evidence>
<dbReference type="Proteomes" id="UP000269289">
    <property type="component" value="Unassembled WGS sequence"/>
</dbReference>
<dbReference type="InterPro" id="IPR001944">
    <property type="entry name" value="Glycoside_Hdrlase_35"/>
</dbReference>
<name>A0A3M2JGH9_9CELL</name>
<sequence length="759" mass="80334">MPAARPDTAPRRAAPVDLRHDVVVSGEVHYFRLDPAVWADRLDQAVATGVTAVATYIPWVVHEKPDGTFDLGERHPHLDVGRFLDLCAERGLAVIARPGPFVMVELKNEGIGYAVVREHPEIRRTGWDGVAGPEGVVDYLHPAFLAAARRWYEAVLPLLAARLPARGGAVVGVQLDNEVGMLPWVTNTPDLSDAAVADLVADLVAAEGPAAVAARYGLDPAGAAAWGPALRSPSEDVVLALHRDLGRWTRRRDARYVRVLAGWCRELGVTGVPLLVNVHGSSGGTASEFPLGISQLSATWAGADDVIPGSDLYVGDLTLDKLPGWWAAHAFLAATTGPRQPFGALELEVGSGDYGEALAPSSGPEAGPMKLQMALAQGATVLNCYLLAGGRNPVLPEPVGDGNDRIAHTGERHGFAAPIDPEGHLSPDHAPLARIVTAVREQGDLLRRVRPETPPVALGFVPDHYMTEFRYPPSAREAAFVADLERYRGSGPREVMTRALVTGGYAPDAVDVQNGTLPTGRVLALAPTPFLDDGIQARLVAWVRAGGRLLLHGPLPLRDMLDRPATTLVDALGLTVGRTSPSGDHEPLVRATPTSRPFVVPERLPDGAPVWDVAEVAVDVAQPLTVGPGATVLARLTHGGAPCAVDLPLGAGRVVAITADLPCLPAIWTDALDRLGARPAVQVQSTVRGVVVVPAAAEDGTRVVHVMNVSPWPARVALARDGRDLLREPLALPGRVGAWLVQRPDDPVAEVAHLTRVTP</sequence>
<feature type="domain" description="Glycoside hydrolase 35 catalytic" evidence="3">
    <location>
        <begin position="20"/>
        <end position="182"/>
    </location>
</feature>
<dbReference type="PANTHER" id="PTHR23421">
    <property type="entry name" value="BETA-GALACTOSIDASE RELATED"/>
    <property type="match status" value="1"/>
</dbReference>
<dbReference type="GO" id="GO:0004553">
    <property type="term" value="F:hydrolase activity, hydrolyzing O-glycosyl compounds"/>
    <property type="evidence" value="ECO:0007669"/>
    <property type="project" value="InterPro"/>
</dbReference>
<evidence type="ECO:0000256" key="2">
    <source>
        <dbReference type="RuleBase" id="RU003679"/>
    </source>
</evidence>
<dbReference type="InterPro" id="IPR054746">
    <property type="entry name" value="GLMA-like_second"/>
</dbReference>
<dbReference type="InterPro" id="IPR029062">
    <property type="entry name" value="Class_I_gatase-like"/>
</dbReference>
<dbReference type="SUPFAM" id="SSF52317">
    <property type="entry name" value="Class I glutamine amidotransferase-like"/>
    <property type="match status" value="1"/>
</dbReference>
<organism evidence="5 6">
    <name type="scientific">Cellulomonas triticagri</name>
    <dbReference type="NCBI Taxonomy" id="2483352"/>
    <lineage>
        <taxon>Bacteria</taxon>
        <taxon>Bacillati</taxon>
        <taxon>Actinomycetota</taxon>
        <taxon>Actinomycetes</taxon>
        <taxon>Micrococcales</taxon>
        <taxon>Cellulomonadaceae</taxon>
        <taxon>Cellulomonas</taxon>
    </lineage>
</organism>
<dbReference type="Gene3D" id="3.20.20.80">
    <property type="entry name" value="Glycosidases"/>
    <property type="match status" value="1"/>
</dbReference>
<feature type="domain" description="GLMA-like second" evidence="4">
    <location>
        <begin position="496"/>
        <end position="582"/>
    </location>
</feature>
<dbReference type="SUPFAM" id="SSF51445">
    <property type="entry name" value="(Trans)glycosidases"/>
    <property type="match status" value="1"/>
</dbReference>
<dbReference type="Gene3D" id="3.40.50.880">
    <property type="match status" value="1"/>
</dbReference>